<dbReference type="GO" id="GO:0005524">
    <property type="term" value="F:ATP binding"/>
    <property type="evidence" value="ECO:0007669"/>
    <property type="project" value="UniProtKB-KW"/>
</dbReference>
<dbReference type="InterPro" id="IPR003593">
    <property type="entry name" value="AAA+_ATPase"/>
</dbReference>
<dbReference type="GO" id="GO:0016887">
    <property type="term" value="F:ATP hydrolysis activity"/>
    <property type="evidence" value="ECO:0007669"/>
    <property type="project" value="InterPro"/>
</dbReference>
<keyword evidence="3 5" id="KW-0067">ATP-binding</keyword>
<keyword evidence="1" id="KW-0813">Transport</keyword>
<dbReference type="EMBL" id="JADIMP010000090">
    <property type="protein sequence ID" value="MBO8441883.1"/>
    <property type="molecule type" value="Genomic_DNA"/>
</dbReference>
<dbReference type="SMART" id="SM00382">
    <property type="entry name" value="AAA"/>
    <property type="match status" value="1"/>
</dbReference>
<reference evidence="5" key="2">
    <citation type="journal article" date="2021" name="PeerJ">
        <title>Extensive microbial diversity within the chicken gut microbiome revealed by metagenomics and culture.</title>
        <authorList>
            <person name="Gilroy R."/>
            <person name="Ravi A."/>
            <person name="Getino M."/>
            <person name="Pursley I."/>
            <person name="Horton D.L."/>
            <person name="Alikhan N.F."/>
            <person name="Baker D."/>
            <person name="Gharbi K."/>
            <person name="Hall N."/>
            <person name="Watson M."/>
            <person name="Adriaenssens E.M."/>
            <person name="Foster-Nyarko E."/>
            <person name="Jarju S."/>
            <person name="Secka A."/>
            <person name="Antonio M."/>
            <person name="Oren A."/>
            <person name="Chaudhuri R.R."/>
            <person name="La Ragione R."/>
            <person name="Hildebrand F."/>
            <person name="Pallen M.J."/>
        </authorList>
    </citation>
    <scope>NUCLEOTIDE SEQUENCE</scope>
    <source>
        <strain evidence="5">C6-149</strain>
    </source>
</reference>
<proteinExistence type="predicted"/>
<dbReference type="Gene3D" id="3.40.50.300">
    <property type="entry name" value="P-loop containing nucleotide triphosphate hydrolases"/>
    <property type="match status" value="1"/>
</dbReference>
<evidence type="ECO:0000256" key="3">
    <source>
        <dbReference type="ARBA" id="ARBA00022840"/>
    </source>
</evidence>
<dbReference type="InterPro" id="IPR003439">
    <property type="entry name" value="ABC_transporter-like_ATP-bd"/>
</dbReference>
<keyword evidence="2" id="KW-0547">Nucleotide-binding</keyword>
<dbReference type="PROSITE" id="PS50893">
    <property type="entry name" value="ABC_TRANSPORTER_2"/>
    <property type="match status" value="1"/>
</dbReference>
<dbReference type="InterPro" id="IPR027417">
    <property type="entry name" value="P-loop_NTPase"/>
</dbReference>
<dbReference type="PANTHER" id="PTHR42939">
    <property type="entry name" value="ABC TRANSPORTER ATP-BINDING PROTEIN ALBC-RELATED"/>
    <property type="match status" value="1"/>
</dbReference>
<sequence>MNVIETENLTKTYRNKLVLKNINLKVPEQSVYGLLGINGAGKSTLMKVLTGIITHYQGKLFFKGNEWDRNDLKRIGSLIEYPSLYDNLSIKDNFLIDCYEDRISSNRIEEVSNLLKIDYLNKKFKDCSLGMKQRAGIARALLKNPEFLVLDEPFNGLDPYGVNELKSILLKVKENGTSILISDHVLSDLEDISDFIGIINNAELVYQDKNVSDLEKIFFKYTQRRM</sequence>
<dbReference type="PROSITE" id="PS00211">
    <property type="entry name" value="ABC_TRANSPORTER_1"/>
    <property type="match status" value="1"/>
</dbReference>
<gene>
    <name evidence="5" type="ORF">IAA89_05585</name>
</gene>
<dbReference type="InterPro" id="IPR051782">
    <property type="entry name" value="ABC_Transporter_VariousFunc"/>
</dbReference>
<evidence type="ECO:0000313" key="6">
    <source>
        <dbReference type="Proteomes" id="UP000823614"/>
    </source>
</evidence>
<name>A0A9D9E6N1_9LACO</name>
<protein>
    <submittedName>
        <fullName evidence="5">ATP-binding cassette domain-containing protein</fullName>
    </submittedName>
</protein>
<evidence type="ECO:0000259" key="4">
    <source>
        <dbReference type="PROSITE" id="PS50893"/>
    </source>
</evidence>
<dbReference type="Proteomes" id="UP000823614">
    <property type="component" value="Unassembled WGS sequence"/>
</dbReference>
<feature type="domain" description="ABC transporter" evidence="4">
    <location>
        <begin position="4"/>
        <end position="226"/>
    </location>
</feature>
<dbReference type="PANTHER" id="PTHR42939:SF1">
    <property type="entry name" value="ABC TRANSPORTER ATP-BINDING PROTEIN ALBC-RELATED"/>
    <property type="match status" value="1"/>
</dbReference>
<dbReference type="Pfam" id="PF00005">
    <property type="entry name" value="ABC_tran"/>
    <property type="match status" value="1"/>
</dbReference>
<dbReference type="SUPFAM" id="SSF52540">
    <property type="entry name" value="P-loop containing nucleoside triphosphate hydrolases"/>
    <property type="match status" value="1"/>
</dbReference>
<dbReference type="AlphaFoldDB" id="A0A9D9E6N1"/>
<accession>A0A9D9E6N1</accession>
<evidence type="ECO:0000313" key="5">
    <source>
        <dbReference type="EMBL" id="MBO8441883.1"/>
    </source>
</evidence>
<evidence type="ECO:0000256" key="2">
    <source>
        <dbReference type="ARBA" id="ARBA00022741"/>
    </source>
</evidence>
<reference evidence="5" key="1">
    <citation type="submission" date="2020-10" db="EMBL/GenBank/DDBJ databases">
        <authorList>
            <person name="Gilroy R."/>
        </authorList>
    </citation>
    <scope>NUCLEOTIDE SEQUENCE</scope>
    <source>
        <strain evidence="5">C6-149</strain>
    </source>
</reference>
<evidence type="ECO:0000256" key="1">
    <source>
        <dbReference type="ARBA" id="ARBA00022448"/>
    </source>
</evidence>
<comment type="caution">
    <text evidence="5">The sequence shown here is derived from an EMBL/GenBank/DDBJ whole genome shotgun (WGS) entry which is preliminary data.</text>
</comment>
<dbReference type="InterPro" id="IPR017871">
    <property type="entry name" value="ABC_transporter-like_CS"/>
</dbReference>
<organism evidence="5 6">
    <name type="scientific">Candidatus Gallilactobacillus intestinavium</name>
    <dbReference type="NCBI Taxonomy" id="2840838"/>
    <lineage>
        <taxon>Bacteria</taxon>
        <taxon>Bacillati</taxon>
        <taxon>Bacillota</taxon>
        <taxon>Bacilli</taxon>
        <taxon>Lactobacillales</taxon>
        <taxon>Lactobacillaceae</taxon>
        <taxon>Lactobacillaceae incertae sedis</taxon>
        <taxon>Candidatus Gallilactobacillus</taxon>
    </lineage>
</organism>